<protein>
    <submittedName>
        <fullName evidence="3">VWA domain-containing protein</fullName>
    </submittedName>
</protein>
<dbReference type="InterPro" id="IPR036465">
    <property type="entry name" value="vWFA_dom_sf"/>
</dbReference>
<dbReference type="PROSITE" id="PS50234">
    <property type="entry name" value="VWFA"/>
    <property type="match status" value="1"/>
</dbReference>
<evidence type="ECO:0000256" key="1">
    <source>
        <dbReference type="SAM" id="MobiDB-lite"/>
    </source>
</evidence>
<gene>
    <name evidence="3" type="ORF">GQ651_18050</name>
</gene>
<dbReference type="EMBL" id="WUPT01000005">
    <property type="protein sequence ID" value="MXQ09753.1"/>
    <property type="molecule type" value="Genomic_DNA"/>
</dbReference>
<dbReference type="Proteomes" id="UP000480350">
    <property type="component" value="Unassembled WGS sequence"/>
</dbReference>
<reference evidence="3 4" key="1">
    <citation type="submission" date="2019-12" db="EMBL/GenBank/DDBJ databases">
        <authorList>
            <person name="Lee S.D."/>
        </authorList>
    </citation>
    <scope>NUCLEOTIDE SEQUENCE [LARGE SCALE GENOMIC DNA]</scope>
    <source>
        <strain evidence="3 4">GH1-50</strain>
    </source>
</reference>
<proteinExistence type="predicted"/>
<sequence>MTEAAGVISGRAHLVGRLLAINPTGLGGVWLRARHGAPRDRLTAPLFKELGEIRTVSGTVDDLALFGGVDMTESLLRGVPVMRKGLAEGSGPLAVQGAERLTADRASRLAACCDQRRALVLLDEGSQDEALPHRALRDRLAFMLDECAPDSLSDPVSARSTLDAAARLAECRLTDKETDALVSVAARLGLSDLRAPLLAAETLRTLKALSDTAAPEILLGCAAQLVFGHRALPQDEAATPPPPAEEPSQPDRPDDGGDADADAAFAQNMLVDAISTSLPADVLISLTSRSAVARGQGKGIARRSVLRGRPLPSRAGKVSSGSRVDLLATLSAAAPWQALRNATPGRTAVRPEDIRIRQYKERSERTIIFAVDMSGSAAFARLAEGKGAIEHLLGRAYSERDRVALVTFRDAGAELVLPPTRALTRAKRSLQGLHAGGATPLAAGMKAALDVAAQAVRAGQTPHLVIISDGRANCALDGSNDRQQARSDALLLARHVRSAGIPVTLLDSGARTSPALAELAQSLGTEVHSLKRSSASAALDGLVPTL</sequence>
<feature type="domain" description="VWFA" evidence="2">
    <location>
        <begin position="366"/>
        <end position="546"/>
    </location>
</feature>
<dbReference type="SUPFAM" id="SSF53300">
    <property type="entry name" value="vWA-like"/>
    <property type="match status" value="1"/>
</dbReference>
<dbReference type="Gene3D" id="3.40.50.410">
    <property type="entry name" value="von Willebrand factor, type A domain"/>
    <property type="match status" value="1"/>
</dbReference>
<name>A0A7C9MCX3_9RHOB</name>
<reference evidence="3 4" key="2">
    <citation type="submission" date="2020-03" db="EMBL/GenBank/DDBJ databases">
        <title>Kangsaoukella pontilimi gen. nov., sp. nov., a new member of the family Rhodobacteraceae isolated from a tidal mudflat.</title>
        <authorList>
            <person name="Kim I.S."/>
        </authorList>
    </citation>
    <scope>NUCLEOTIDE SEQUENCE [LARGE SCALE GENOMIC DNA]</scope>
    <source>
        <strain evidence="3 4">GH1-50</strain>
    </source>
</reference>
<dbReference type="AlphaFoldDB" id="A0A7C9MCX3"/>
<comment type="caution">
    <text evidence="3">The sequence shown here is derived from an EMBL/GenBank/DDBJ whole genome shotgun (WGS) entry which is preliminary data.</text>
</comment>
<dbReference type="Pfam" id="PF13519">
    <property type="entry name" value="VWA_2"/>
    <property type="match status" value="1"/>
</dbReference>
<dbReference type="InterPro" id="IPR002035">
    <property type="entry name" value="VWF_A"/>
</dbReference>
<evidence type="ECO:0000313" key="3">
    <source>
        <dbReference type="EMBL" id="MXQ09753.1"/>
    </source>
</evidence>
<dbReference type="SMART" id="SM00327">
    <property type="entry name" value="VWA"/>
    <property type="match status" value="1"/>
</dbReference>
<keyword evidence="4" id="KW-1185">Reference proteome</keyword>
<evidence type="ECO:0000313" key="4">
    <source>
        <dbReference type="Proteomes" id="UP000480350"/>
    </source>
</evidence>
<dbReference type="PANTHER" id="PTHR43473:SF2">
    <property type="entry name" value="MAGNESIUM-CHELATASE SUBUNIT CHLD, CHLOROPLASTIC"/>
    <property type="match status" value="1"/>
</dbReference>
<dbReference type="PANTHER" id="PTHR43473">
    <property type="entry name" value="MAGNESIUM-CHELATASE SUBUNIT CHLD, CHLOROPLASTIC"/>
    <property type="match status" value="1"/>
</dbReference>
<accession>A0A7C9MCX3</accession>
<organism evidence="3 4">
    <name type="scientific">Kangsaoukella pontilimi</name>
    <dbReference type="NCBI Taxonomy" id="2691042"/>
    <lineage>
        <taxon>Bacteria</taxon>
        <taxon>Pseudomonadati</taxon>
        <taxon>Pseudomonadota</taxon>
        <taxon>Alphaproteobacteria</taxon>
        <taxon>Rhodobacterales</taxon>
        <taxon>Paracoccaceae</taxon>
        <taxon>Kangsaoukella</taxon>
    </lineage>
</organism>
<dbReference type="RefSeq" id="WP_160765679.1">
    <property type="nucleotide sequence ID" value="NZ_WUPT01000005.1"/>
</dbReference>
<feature type="region of interest" description="Disordered" evidence="1">
    <location>
        <begin position="234"/>
        <end position="261"/>
    </location>
</feature>
<evidence type="ECO:0000259" key="2">
    <source>
        <dbReference type="PROSITE" id="PS50234"/>
    </source>
</evidence>